<evidence type="ECO:0000313" key="3">
    <source>
        <dbReference type="Proteomes" id="UP001198220"/>
    </source>
</evidence>
<comment type="caution">
    <text evidence="2">The sequence shown here is derived from an EMBL/GenBank/DDBJ whole genome shotgun (WGS) entry which is preliminary data.</text>
</comment>
<sequence>MRVVLQNVLDGLVLNLLPFGLIMGTWQLLKKKVSPIVVVLLLMAIGIIEYYLNILGLGV</sequence>
<dbReference type="InterPro" id="IPR004704">
    <property type="entry name" value="PTS_IID_man"/>
</dbReference>
<dbReference type="GO" id="GO:0009401">
    <property type="term" value="P:phosphoenolpyruvate-dependent sugar phosphotransferase system"/>
    <property type="evidence" value="ECO:0007669"/>
    <property type="project" value="InterPro"/>
</dbReference>
<protein>
    <submittedName>
        <fullName evidence="2">PTS system mannose/fructose/sorbose family transporter subunit IID</fullName>
    </submittedName>
</protein>
<accession>A0AAE3DCB6</accession>
<dbReference type="EMBL" id="JAJEPS010000007">
    <property type="protein sequence ID" value="MCC2126199.1"/>
    <property type="molecule type" value="Genomic_DNA"/>
</dbReference>
<proteinExistence type="predicted"/>
<dbReference type="RefSeq" id="WP_308459447.1">
    <property type="nucleotide sequence ID" value="NZ_JAJEPS010000007.1"/>
</dbReference>
<organism evidence="2 3">
    <name type="scientific">Hominiventricola filiformis</name>
    <dbReference type="NCBI Taxonomy" id="2885352"/>
    <lineage>
        <taxon>Bacteria</taxon>
        <taxon>Bacillati</taxon>
        <taxon>Bacillota</taxon>
        <taxon>Clostridia</taxon>
        <taxon>Lachnospirales</taxon>
        <taxon>Lachnospiraceae</taxon>
        <taxon>Hominiventricola</taxon>
    </lineage>
</organism>
<keyword evidence="1" id="KW-0812">Transmembrane</keyword>
<dbReference type="GO" id="GO:0016020">
    <property type="term" value="C:membrane"/>
    <property type="evidence" value="ECO:0007669"/>
    <property type="project" value="InterPro"/>
</dbReference>
<evidence type="ECO:0000313" key="2">
    <source>
        <dbReference type="EMBL" id="MCC2126199.1"/>
    </source>
</evidence>
<feature type="transmembrane region" description="Helical" evidence="1">
    <location>
        <begin position="12"/>
        <end position="29"/>
    </location>
</feature>
<dbReference type="Pfam" id="PF03613">
    <property type="entry name" value="EIID-AGA"/>
    <property type="match status" value="1"/>
</dbReference>
<keyword evidence="1" id="KW-1133">Transmembrane helix</keyword>
<name>A0AAE3DCB6_9FIRM</name>
<dbReference type="AlphaFoldDB" id="A0AAE3DCB6"/>
<keyword evidence="3" id="KW-1185">Reference proteome</keyword>
<keyword evidence="1" id="KW-0472">Membrane</keyword>
<dbReference type="Proteomes" id="UP001198220">
    <property type="component" value="Unassembled WGS sequence"/>
</dbReference>
<reference evidence="2 3" key="1">
    <citation type="submission" date="2021-10" db="EMBL/GenBank/DDBJ databases">
        <title>Anaerobic single-cell dispensing facilitates the cultivation of human gut bacteria.</title>
        <authorList>
            <person name="Afrizal A."/>
        </authorList>
    </citation>
    <scope>NUCLEOTIDE SEQUENCE [LARGE SCALE GENOMIC DNA]</scope>
    <source>
        <strain evidence="2 3">CLA-AA-H276</strain>
    </source>
</reference>
<evidence type="ECO:0000256" key="1">
    <source>
        <dbReference type="SAM" id="Phobius"/>
    </source>
</evidence>
<gene>
    <name evidence="2" type="ORF">LKD36_08400</name>
</gene>
<feature type="transmembrane region" description="Helical" evidence="1">
    <location>
        <begin position="36"/>
        <end position="54"/>
    </location>
</feature>